<evidence type="ECO:0000313" key="1">
    <source>
        <dbReference type="EMBL" id="ORA76174.1"/>
    </source>
</evidence>
<sequence length="76" mass="7465">MVGLSTAAGAFLTATITPMVAPPAQAGVLDVIINPIIQPIMGAASTAAAAGTTAMNGFGAGALAGLHTWCPSRYHE</sequence>
<dbReference type="EMBL" id="MVHR01000002">
    <property type="protein sequence ID" value="ORA76174.1"/>
    <property type="molecule type" value="Genomic_DNA"/>
</dbReference>
<comment type="caution">
    <text evidence="1">The sequence shown here is derived from an EMBL/GenBank/DDBJ whole genome shotgun (WGS) entry which is preliminary data.</text>
</comment>
<evidence type="ECO:0000313" key="2">
    <source>
        <dbReference type="Proteomes" id="UP000192566"/>
    </source>
</evidence>
<name>A0A1X0DUU2_MYCHE</name>
<accession>A0A1X0DUU2</accession>
<dbReference type="Proteomes" id="UP000192566">
    <property type="component" value="Unassembled WGS sequence"/>
</dbReference>
<protein>
    <submittedName>
        <fullName evidence="1">Uncharacterized protein</fullName>
    </submittedName>
</protein>
<dbReference type="AlphaFoldDB" id="A0A1X0DUU2"/>
<gene>
    <name evidence="1" type="ORF">BST25_01105</name>
</gene>
<proteinExistence type="predicted"/>
<keyword evidence="2" id="KW-1185">Reference proteome</keyword>
<reference evidence="1 2" key="1">
    <citation type="submission" date="2017-02" db="EMBL/GenBank/DDBJ databases">
        <title>The new phylogeny of genus Mycobacterium.</title>
        <authorList>
            <person name="Tortoli E."/>
            <person name="Trovato A."/>
            <person name="Cirillo D.M."/>
        </authorList>
    </citation>
    <scope>NUCLEOTIDE SEQUENCE [LARGE SCALE GENOMIC DNA]</scope>
    <source>
        <strain evidence="1 2">DSM 44471</strain>
    </source>
</reference>
<organism evidence="1 2">
    <name type="scientific">Mycobacterium heidelbergense</name>
    <dbReference type="NCBI Taxonomy" id="53376"/>
    <lineage>
        <taxon>Bacteria</taxon>
        <taxon>Bacillati</taxon>
        <taxon>Actinomycetota</taxon>
        <taxon>Actinomycetes</taxon>
        <taxon>Mycobacteriales</taxon>
        <taxon>Mycobacteriaceae</taxon>
        <taxon>Mycobacterium</taxon>
        <taxon>Mycobacterium simiae complex</taxon>
    </lineage>
</organism>